<dbReference type="AlphaFoldDB" id="A0A9Q5NAX1"/>
<feature type="compositionally biased region" description="Low complexity" evidence="1">
    <location>
        <begin position="181"/>
        <end position="227"/>
    </location>
</feature>
<dbReference type="SUPFAM" id="SSF49870">
    <property type="entry name" value="Osmotin, thaumatin-like protein"/>
    <property type="match status" value="1"/>
</dbReference>
<protein>
    <recommendedName>
        <fullName evidence="5">Glycopeptide</fullName>
    </recommendedName>
</protein>
<keyword evidence="4" id="KW-1185">Reference proteome</keyword>
<gene>
    <name evidence="3" type="ORF">A7U60_g2430</name>
</gene>
<evidence type="ECO:0000313" key="3">
    <source>
        <dbReference type="EMBL" id="OCB90331.1"/>
    </source>
</evidence>
<feature type="chain" id="PRO_5040303360" description="Glycopeptide" evidence="2">
    <location>
        <begin position="21"/>
        <end position="227"/>
    </location>
</feature>
<evidence type="ECO:0008006" key="5">
    <source>
        <dbReference type="Google" id="ProtNLM"/>
    </source>
</evidence>
<proteinExistence type="predicted"/>
<keyword evidence="2" id="KW-0732">Signal</keyword>
<dbReference type="InterPro" id="IPR037176">
    <property type="entry name" value="Osmotin/thaumatin-like_sf"/>
</dbReference>
<feature type="signal peptide" evidence="2">
    <location>
        <begin position="1"/>
        <end position="20"/>
    </location>
</feature>
<evidence type="ECO:0000256" key="1">
    <source>
        <dbReference type="SAM" id="MobiDB-lite"/>
    </source>
</evidence>
<accession>A0A9Q5NAX1</accession>
<reference evidence="3" key="1">
    <citation type="submission" date="2016-06" db="EMBL/GenBank/DDBJ databases">
        <title>Draft Genome sequence of the fungus Inonotus baumii.</title>
        <authorList>
            <person name="Zhu H."/>
            <person name="Lin W."/>
        </authorList>
    </citation>
    <scope>NUCLEOTIDE SEQUENCE</scope>
    <source>
        <strain evidence="3">821</strain>
    </source>
</reference>
<evidence type="ECO:0000256" key="2">
    <source>
        <dbReference type="SAM" id="SignalP"/>
    </source>
</evidence>
<dbReference type="EMBL" id="LNZH02000135">
    <property type="protein sequence ID" value="OCB90331.1"/>
    <property type="molecule type" value="Genomic_DNA"/>
</dbReference>
<organism evidence="3 4">
    <name type="scientific">Sanghuangporus baumii</name>
    <name type="common">Phellinus baumii</name>
    <dbReference type="NCBI Taxonomy" id="108892"/>
    <lineage>
        <taxon>Eukaryota</taxon>
        <taxon>Fungi</taxon>
        <taxon>Dikarya</taxon>
        <taxon>Basidiomycota</taxon>
        <taxon>Agaricomycotina</taxon>
        <taxon>Agaricomycetes</taxon>
        <taxon>Hymenochaetales</taxon>
        <taxon>Hymenochaetaceae</taxon>
        <taxon>Sanghuangporus</taxon>
    </lineage>
</organism>
<sequence>MFPAIALLTFIPALVGQAAAQESHKVTFTNNCGHGTPMLVKGEDVLSEGGGEYVSNGALESAIVYLNNGANGECSHDGNQCSMVEITLLNGEDGKSSQADISLIDEHTFSDPIGFEYTDGCSGLGAYCGESGCNTAYYVSNDDCVLVGCAADNAGINIIFCNVQTGFTEAGHQTSPCHGNSTSSAGASSGTTSGQVTTASDTTAPASDSTDSTSVPSTTATTTTTTT</sequence>
<comment type="caution">
    <text evidence="3">The sequence shown here is derived from an EMBL/GenBank/DDBJ whole genome shotgun (WGS) entry which is preliminary data.</text>
</comment>
<dbReference type="OrthoDB" id="3342934at2759"/>
<name>A0A9Q5NAX1_SANBA</name>
<feature type="region of interest" description="Disordered" evidence="1">
    <location>
        <begin position="172"/>
        <end position="227"/>
    </location>
</feature>
<dbReference type="Proteomes" id="UP000757232">
    <property type="component" value="Unassembled WGS sequence"/>
</dbReference>
<evidence type="ECO:0000313" key="4">
    <source>
        <dbReference type="Proteomes" id="UP000757232"/>
    </source>
</evidence>